<organism evidence="1 2">
    <name type="scientific">Rhodocytophaga aerolata</name>
    <dbReference type="NCBI Taxonomy" id="455078"/>
    <lineage>
        <taxon>Bacteria</taxon>
        <taxon>Pseudomonadati</taxon>
        <taxon>Bacteroidota</taxon>
        <taxon>Cytophagia</taxon>
        <taxon>Cytophagales</taxon>
        <taxon>Rhodocytophagaceae</taxon>
        <taxon>Rhodocytophaga</taxon>
    </lineage>
</organism>
<sequence>MDKVKINIDLFDYGSARIDIEDSVNKISLFPSYIFDGLQRLLIPILLLNKGLQEAECAIFCESPEIMLSFKQADEVVEVKVYEFYDFRERPLKDIIDKSELVFTTRCKLKQLTNQIINAYYHLQESYGIEGYRKKWKNAFPEREFIELQELIKKQK</sequence>
<evidence type="ECO:0000313" key="1">
    <source>
        <dbReference type="EMBL" id="MDO1452026.1"/>
    </source>
</evidence>
<name>A0ABT8RIU2_9BACT</name>
<dbReference type="Proteomes" id="UP001168528">
    <property type="component" value="Unassembled WGS sequence"/>
</dbReference>
<accession>A0ABT8RIU2</accession>
<keyword evidence="2" id="KW-1185">Reference proteome</keyword>
<reference evidence="1" key="1">
    <citation type="submission" date="2023-07" db="EMBL/GenBank/DDBJ databases">
        <title>The genome sequence of Rhodocytophaga aerolata KACC 12507.</title>
        <authorList>
            <person name="Zhang X."/>
        </authorList>
    </citation>
    <scope>NUCLEOTIDE SEQUENCE</scope>
    <source>
        <strain evidence="1">KACC 12507</strain>
    </source>
</reference>
<proteinExistence type="predicted"/>
<protein>
    <submittedName>
        <fullName evidence="1">Uncharacterized protein</fullName>
    </submittedName>
</protein>
<dbReference type="EMBL" id="JAUKPO010000193">
    <property type="protein sequence ID" value="MDO1452026.1"/>
    <property type="molecule type" value="Genomic_DNA"/>
</dbReference>
<dbReference type="RefSeq" id="WP_302042815.1">
    <property type="nucleotide sequence ID" value="NZ_JAUKPO010000193.1"/>
</dbReference>
<evidence type="ECO:0000313" key="2">
    <source>
        <dbReference type="Proteomes" id="UP001168528"/>
    </source>
</evidence>
<gene>
    <name evidence="1" type="ORF">Q0590_37500</name>
</gene>
<comment type="caution">
    <text evidence="1">The sequence shown here is derived from an EMBL/GenBank/DDBJ whole genome shotgun (WGS) entry which is preliminary data.</text>
</comment>